<dbReference type="EMBL" id="CAJNOB010000012">
    <property type="protein sequence ID" value="CAF0696059.1"/>
    <property type="molecule type" value="Genomic_DNA"/>
</dbReference>
<dbReference type="Gene3D" id="1.10.10.410">
    <property type="match status" value="1"/>
</dbReference>
<dbReference type="RefSeq" id="WP_174581938.1">
    <property type="nucleotide sequence ID" value="NZ_CAJNOB010000012.1"/>
</dbReference>
<dbReference type="GO" id="GO:0016884">
    <property type="term" value="F:carbon-nitrogen ligase activity, with glutamine as amido-N-donor"/>
    <property type="evidence" value="ECO:0007669"/>
    <property type="project" value="InterPro"/>
</dbReference>
<comment type="caution">
    <text evidence="1">The sequence shown here is derived from an EMBL/GenBank/DDBJ whole genome shotgun (WGS) entry which is preliminary data.</text>
</comment>
<name>A0A8J2BNG2_9BACT</name>
<gene>
    <name evidence="1" type="ORF">MPNT_20102</name>
</gene>
<keyword evidence="2" id="KW-1185">Reference proteome</keyword>
<dbReference type="PANTHER" id="PTHR28055">
    <property type="entry name" value="ALTERED INHERITANCE OF MITOCHONDRIA PROTEIN 41, MITOCHONDRIAL"/>
    <property type="match status" value="1"/>
</dbReference>
<dbReference type="Pfam" id="PF09424">
    <property type="entry name" value="YqeY"/>
    <property type="match status" value="1"/>
</dbReference>
<dbReference type="Gene3D" id="1.10.1510.10">
    <property type="entry name" value="Uncharacterised protein YqeY/AIM41 PF09424, N-terminal domain"/>
    <property type="match status" value="1"/>
</dbReference>
<dbReference type="Proteomes" id="UP000663859">
    <property type="component" value="Unassembled WGS sequence"/>
</dbReference>
<organism evidence="1 2">
    <name type="scientific">Candidatus Methylacidithermus pantelleriae</name>
    <dbReference type="NCBI Taxonomy" id="2744239"/>
    <lineage>
        <taxon>Bacteria</taxon>
        <taxon>Pseudomonadati</taxon>
        <taxon>Verrucomicrobiota</taxon>
        <taxon>Methylacidiphilae</taxon>
        <taxon>Methylacidiphilales</taxon>
        <taxon>Methylacidiphilaceae</taxon>
        <taxon>Candidatus Methylacidithermus</taxon>
    </lineage>
</organism>
<dbReference type="InterPro" id="IPR019004">
    <property type="entry name" value="YqeY/Aim41"/>
</dbReference>
<accession>A0A8J2BNG2</accession>
<dbReference type="InterPro" id="IPR042184">
    <property type="entry name" value="YqeY/Aim41_N"/>
</dbReference>
<protein>
    <submittedName>
        <fullName evidence="1">Glutamyl-tRNA amidotransferase</fullName>
    </submittedName>
</protein>
<reference evidence="1" key="1">
    <citation type="submission" date="2021-02" db="EMBL/GenBank/DDBJ databases">
        <authorList>
            <person name="Cremers G."/>
            <person name="Picone N."/>
        </authorList>
    </citation>
    <scope>NUCLEOTIDE SEQUENCE</scope>
    <source>
        <strain evidence="1">PQ17</strain>
    </source>
</reference>
<proteinExistence type="predicted"/>
<dbReference type="InterPro" id="IPR023168">
    <property type="entry name" value="GatB_Yqey_C_2"/>
</dbReference>
<evidence type="ECO:0000313" key="1">
    <source>
        <dbReference type="EMBL" id="CAF0696059.1"/>
    </source>
</evidence>
<sequence>MAIVTRVAEELRAAMQRKEAHRVSTLRTLKSALQYATIEKGAQLTESEEIQVVRREIKRRADASAGFRQGGRLELAQKEEEEARILEEFLPKALSDEELENLARETIQELGASSVAQLGPVMKAVMAKIAGRAEGKRVQEVVRRLLLTT</sequence>
<dbReference type="SUPFAM" id="SSF89095">
    <property type="entry name" value="GatB/YqeY motif"/>
    <property type="match status" value="1"/>
</dbReference>
<dbReference type="InterPro" id="IPR003789">
    <property type="entry name" value="Asn/Gln_tRNA_amidoTrase-B-like"/>
</dbReference>
<dbReference type="PANTHER" id="PTHR28055:SF1">
    <property type="entry name" value="ALTERED INHERITANCE OF MITOCHONDRIA PROTEIN 41, MITOCHONDRIAL"/>
    <property type="match status" value="1"/>
</dbReference>
<dbReference type="AlphaFoldDB" id="A0A8J2BNG2"/>
<evidence type="ECO:0000313" key="2">
    <source>
        <dbReference type="Proteomes" id="UP000663859"/>
    </source>
</evidence>